<dbReference type="InterPro" id="IPR043708">
    <property type="entry name" value="DUF5648"/>
</dbReference>
<reference evidence="2" key="1">
    <citation type="submission" date="2023-03" db="EMBL/GenBank/DDBJ databases">
        <title>Massive genome expansion in bonnet fungi (Mycena s.s.) driven by repeated elements and novel gene families across ecological guilds.</title>
        <authorList>
            <consortium name="Lawrence Berkeley National Laboratory"/>
            <person name="Harder C.B."/>
            <person name="Miyauchi S."/>
            <person name="Viragh M."/>
            <person name="Kuo A."/>
            <person name="Thoen E."/>
            <person name="Andreopoulos B."/>
            <person name="Lu D."/>
            <person name="Skrede I."/>
            <person name="Drula E."/>
            <person name="Henrissat B."/>
            <person name="Morin E."/>
            <person name="Kohler A."/>
            <person name="Barry K."/>
            <person name="LaButti K."/>
            <person name="Morin E."/>
            <person name="Salamov A."/>
            <person name="Lipzen A."/>
            <person name="Mereny Z."/>
            <person name="Hegedus B."/>
            <person name="Baldrian P."/>
            <person name="Stursova M."/>
            <person name="Weitz H."/>
            <person name="Taylor A."/>
            <person name="Grigoriev I.V."/>
            <person name="Nagy L.G."/>
            <person name="Martin F."/>
            <person name="Kauserud H."/>
        </authorList>
    </citation>
    <scope>NUCLEOTIDE SEQUENCE</scope>
    <source>
        <strain evidence="2">CBHHK182m</strain>
    </source>
</reference>
<evidence type="ECO:0000313" key="2">
    <source>
        <dbReference type="EMBL" id="KAJ7721208.1"/>
    </source>
</evidence>
<feature type="domain" description="DUF5648" evidence="1">
    <location>
        <begin position="61"/>
        <end position="197"/>
    </location>
</feature>
<evidence type="ECO:0000313" key="3">
    <source>
        <dbReference type="Proteomes" id="UP001215598"/>
    </source>
</evidence>
<sequence length="206" mass="22294">MPSTHYISRLQVSSLSSATPDMKFTLAVISALAVTLGSALSTHESQIRSSQTCGDPTLVVPLYRGYVSATSDHFYTTSVANLNADTLTKGTGLLEGVAALVFVTQEESTVRFYRLYSSTALAHFYTTSTTERDNAISKGYVLQSELIYIYPTQICGSIPLFRLVSSTGKDYFYTTSESEVQDFISDGYTNQGTAGYVFPVVGPTCG</sequence>
<dbReference type="EMBL" id="JARKIB010000232">
    <property type="protein sequence ID" value="KAJ7721208.1"/>
    <property type="molecule type" value="Genomic_DNA"/>
</dbReference>
<accession>A0AAD7HI18</accession>
<organism evidence="2 3">
    <name type="scientific">Mycena metata</name>
    <dbReference type="NCBI Taxonomy" id="1033252"/>
    <lineage>
        <taxon>Eukaryota</taxon>
        <taxon>Fungi</taxon>
        <taxon>Dikarya</taxon>
        <taxon>Basidiomycota</taxon>
        <taxon>Agaricomycotina</taxon>
        <taxon>Agaricomycetes</taxon>
        <taxon>Agaricomycetidae</taxon>
        <taxon>Agaricales</taxon>
        <taxon>Marasmiineae</taxon>
        <taxon>Mycenaceae</taxon>
        <taxon>Mycena</taxon>
    </lineage>
</organism>
<protein>
    <recommendedName>
        <fullName evidence="1">DUF5648 domain-containing protein</fullName>
    </recommendedName>
</protein>
<keyword evidence="3" id="KW-1185">Reference proteome</keyword>
<dbReference type="Proteomes" id="UP001215598">
    <property type="component" value="Unassembled WGS sequence"/>
</dbReference>
<dbReference type="AlphaFoldDB" id="A0AAD7HI18"/>
<gene>
    <name evidence="2" type="ORF">B0H16DRAFT_1386368</name>
</gene>
<dbReference type="Pfam" id="PF18885">
    <property type="entry name" value="DUF5648"/>
    <property type="match status" value="1"/>
</dbReference>
<name>A0AAD7HI18_9AGAR</name>
<evidence type="ECO:0000259" key="1">
    <source>
        <dbReference type="Pfam" id="PF18885"/>
    </source>
</evidence>
<comment type="caution">
    <text evidence="2">The sequence shown here is derived from an EMBL/GenBank/DDBJ whole genome shotgun (WGS) entry which is preliminary data.</text>
</comment>
<proteinExistence type="predicted"/>